<dbReference type="EMBL" id="JAENGY010001482">
    <property type="protein sequence ID" value="KAG6948959.1"/>
    <property type="molecule type" value="Genomic_DNA"/>
</dbReference>
<sequence>MEGLYSFLLLRESAVVSQEDAESVLLFDTVQPERPIIPDVRFYLTALTDADSELLFRFSVDGVLSLCRGFALPEHVVTEDRDKVHFSEAVFKNIIYFQRRVCAERIQRYAEAVRSKGAPMSTVFGLSTGPRMLCTVHHLVQGLKRSCEGRYTLATRECIA</sequence>
<keyword evidence="2" id="KW-1185">Reference proteome</keyword>
<accession>A0A8J5IJ61</accession>
<proteinExistence type="predicted"/>
<dbReference type="AlphaFoldDB" id="A0A8J5IJ61"/>
<gene>
    <name evidence="1" type="ORF">JG688_00014843</name>
</gene>
<evidence type="ECO:0000313" key="2">
    <source>
        <dbReference type="Proteomes" id="UP000709295"/>
    </source>
</evidence>
<reference evidence="1" key="1">
    <citation type="submission" date="2021-01" db="EMBL/GenBank/DDBJ databases">
        <title>Phytophthora aleatoria, a newly-described species from Pinus radiata is distinct from Phytophthora cactorum isolates based on comparative genomics.</title>
        <authorList>
            <person name="Mcdougal R."/>
            <person name="Panda P."/>
            <person name="Williams N."/>
            <person name="Studholme D.J."/>
        </authorList>
    </citation>
    <scope>NUCLEOTIDE SEQUENCE</scope>
    <source>
        <strain evidence="1">NZFS 4037</strain>
    </source>
</reference>
<organism evidence="1 2">
    <name type="scientific">Phytophthora aleatoria</name>
    <dbReference type="NCBI Taxonomy" id="2496075"/>
    <lineage>
        <taxon>Eukaryota</taxon>
        <taxon>Sar</taxon>
        <taxon>Stramenopiles</taxon>
        <taxon>Oomycota</taxon>
        <taxon>Peronosporomycetes</taxon>
        <taxon>Peronosporales</taxon>
        <taxon>Peronosporaceae</taxon>
        <taxon>Phytophthora</taxon>
    </lineage>
</organism>
<name>A0A8J5IJ61_9STRA</name>
<protein>
    <submittedName>
        <fullName evidence="1">Uncharacterized protein</fullName>
    </submittedName>
</protein>
<dbReference type="Proteomes" id="UP000709295">
    <property type="component" value="Unassembled WGS sequence"/>
</dbReference>
<evidence type="ECO:0000313" key="1">
    <source>
        <dbReference type="EMBL" id="KAG6948959.1"/>
    </source>
</evidence>
<comment type="caution">
    <text evidence="1">The sequence shown here is derived from an EMBL/GenBank/DDBJ whole genome shotgun (WGS) entry which is preliminary data.</text>
</comment>